<name>Q5H5V7_XANOR</name>
<sequence length="302" mass="31626">MRDLRQEHRMHDRWTLLTLAASLLCVPSASGLAEFGIEGMGVVSTPANEARATLSPDGQRIVWASDRAGGAGGWDLWQAQLRGGRWQNALPLPINTAQDETTPTFSADGRWLLFASTRPGGAGGSDLYRAPVDAQGVVGAVQSVGTAINSAGNERAPTLSLDGMRLLFASDGHGGAGGMDLFVAHWDGKAFSQPVALVDINSAADELDAAWLGDGRALVWTRGKTDGPSQLLLATCKDGHFAQGLPLPLSFNGPQERTFGAVVDTAKPGELLVTGSARAPRAGQLDIYRMKAPAADGDASCR</sequence>
<keyword evidence="3" id="KW-1185">Reference proteome</keyword>
<dbReference type="STRING" id="291331.XOO0409"/>
<reference evidence="2 3" key="1">
    <citation type="journal article" date="2005" name="Nucleic Acids Res.">
        <title>The genome sequence of Xanthomonas oryzae pathovar oryzae KACC10331, the bacterial blight pathogen of rice.</title>
        <authorList>
            <person name="Lee B.M."/>
            <person name="Park Y.J."/>
            <person name="Park D.S."/>
            <person name="Kang H.W."/>
            <person name="Kim J.G."/>
            <person name="Song E.S."/>
            <person name="Park I.C."/>
            <person name="Yoon U.H."/>
            <person name="Hahn J.H."/>
            <person name="Koo B.S."/>
            <person name="Lee G.B."/>
            <person name="Kim H."/>
            <person name="Park H.S."/>
            <person name="Yoon K.O."/>
            <person name="Kim J.H."/>
            <person name="Jung C.H."/>
            <person name="Koh N.H."/>
            <person name="Seo J.S."/>
            <person name="Go S.J."/>
        </authorList>
    </citation>
    <scope>NUCLEOTIDE SEQUENCE [LARGE SCALE GENOMIC DNA]</scope>
    <source>
        <strain evidence="3">KACC10331 / KXO85</strain>
    </source>
</reference>
<dbReference type="HOGENOM" id="CLU_949802_0_0_6"/>
<evidence type="ECO:0000313" key="2">
    <source>
        <dbReference type="EMBL" id="AAW73663.1"/>
    </source>
</evidence>
<dbReference type="SUPFAM" id="SSF82171">
    <property type="entry name" value="DPP6 N-terminal domain-like"/>
    <property type="match status" value="1"/>
</dbReference>
<dbReference type="Gene3D" id="2.120.10.30">
    <property type="entry name" value="TolB, C-terminal domain"/>
    <property type="match status" value="2"/>
</dbReference>
<comment type="similarity">
    <text evidence="1">Belongs to the TolB family.</text>
</comment>
<gene>
    <name evidence="2" type="primary">TolB</name>
    <name evidence="2" type="ordered locus">XOO0409</name>
</gene>
<dbReference type="KEGG" id="xoo:XOO0409"/>
<organism evidence="2 3">
    <name type="scientific">Xanthomonas oryzae pv. oryzae (strain KACC10331 / KXO85)</name>
    <dbReference type="NCBI Taxonomy" id="291331"/>
    <lineage>
        <taxon>Bacteria</taxon>
        <taxon>Pseudomonadati</taxon>
        <taxon>Pseudomonadota</taxon>
        <taxon>Gammaproteobacteria</taxon>
        <taxon>Lysobacterales</taxon>
        <taxon>Lysobacteraceae</taxon>
        <taxon>Xanthomonas</taxon>
    </lineage>
</organism>
<dbReference type="Proteomes" id="UP000006735">
    <property type="component" value="Chromosome"/>
</dbReference>
<evidence type="ECO:0000256" key="1">
    <source>
        <dbReference type="ARBA" id="ARBA00009820"/>
    </source>
</evidence>
<proteinExistence type="inferred from homology"/>
<dbReference type="InterPro" id="IPR011042">
    <property type="entry name" value="6-blade_b-propeller_TolB-like"/>
</dbReference>
<evidence type="ECO:0000313" key="3">
    <source>
        <dbReference type="Proteomes" id="UP000006735"/>
    </source>
</evidence>
<dbReference type="EMBL" id="AE013598">
    <property type="protein sequence ID" value="AAW73663.1"/>
    <property type="molecule type" value="Genomic_DNA"/>
</dbReference>
<protein>
    <submittedName>
        <fullName evidence="2">Periplasmic component of the Tol biopolymer transport system</fullName>
    </submittedName>
</protein>
<dbReference type="PANTHER" id="PTHR36842">
    <property type="entry name" value="PROTEIN TOLB HOMOLOG"/>
    <property type="match status" value="1"/>
</dbReference>
<dbReference type="AlphaFoldDB" id="Q5H5V7"/>
<dbReference type="InterPro" id="IPR011659">
    <property type="entry name" value="WD40"/>
</dbReference>
<dbReference type="Pfam" id="PF07676">
    <property type="entry name" value="PD40"/>
    <property type="match status" value="3"/>
</dbReference>
<accession>Q5H5V7</accession>
<dbReference type="PANTHER" id="PTHR36842:SF1">
    <property type="entry name" value="PROTEIN TOLB"/>
    <property type="match status" value="1"/>
</dbReference>